<dbReference type="AlphaFoldDB" id="A0A0G1CEE8"/>
<protein>
    <submittedName>
        <fullName evidence="2">Spermidine synthase</fullName>
    </submittedName>
</protein>
<dbReference type="Proteomes" id="UP000034543">
    <property type="component" value="Unassembled WGS sequence"/>
</dbReference>
<dbReference type="GO" id="GO:0006596">
    <property type="term" value="P:polyamine biosynthetic process"/>
    <property type="evidence" value="ECO:0007669"/>
    <property type="project" value="UniProtKB-KW"/>
</dbReference>
<dbReference type="PANTHER" id="PTHR43317:SF1">
    <property type="entry name" value="THERMOSPERMINE SYNTHASE ACAULIS5"/>
    <property type="match status" value="1"/>
</dbReference>
<name>A0A0G1CEE8_9BACT</name>
<dbReference type="Gene3D" id="3.40.50.150">
    <property type="entry name" value="Vaccinia Virus protein VP39"/>
    <property type="match status" value="1"/>
</dbReference>
<comment type="caution">
    <text evidence="2">The sequence shown here is derived from an EMBL/GenBank/DDBJ whole genome shotgun (WGS) entry which is preliminary data.</text>
</comment>
<proteinExistence type="predicted"/>
<evidence type="ECO:0000313" key="3">
    <source>
        <dbReference type="Proteomes" id="UP000034543"/>
    </source>
</evidence>
<evidence type="ECO:0000256" key="1">
    <source>
        <dbReference type="ARBA" id="ARBA00023115"/>
    </source>
</evidence>
<dbReference type="InterPro" id="IPR029063">
    <property type="entry name" value="SAM-dependent_MTases_sf"/>
</dbReference>
<dbReference type="SUPFAM" id="SSF53335">
    <property type="entry name" value="S-adenosyl-L-methionine-dependent methyltransferases"/>
    <property type="match status" value="1"/>
</dbReference>
<dbReference type="STRING" id="1618436.UV59_C0032G0007"/>
<accession>A0A0G1CEE8</accession>
<reference evidence="2 3" key="1">
    <citation type="journal article" date="2015" name="Nature">
        <title>rRNA introns, odd ribosomes, and small enigmatic genomes across a large radiation of phyla.</title>
        <authorList>
            <person name="Brown C.T."/>
            <person name="Hug L.A."/>
            <person name="Thomas B.C."/>
            <person name="Sharon I."/>
            <person name="Castelle C.J."/>
            <person name="Singh A."/>
            <person name="Wilkins M.J."/>
            <person name="Williams K.H."/>
            <person name="Banfield J.F."/>
        </authorList>
    </citation>
    <scope>NUCLEOTIDE SEQUENCE [LARGE SCALE GENOMIC DNA]</scope>
</reference>
<dbReference type="CDD" id="cd02440">
    <property type="entry name" value="AdoMet_MTases"/>
    <property type="match status" value="1"/>
</dbReference>
<evidence type="ECO:0000313" key="2">
    <source>
        <dbReference type="EMBL" id="KKS83759.1"/>
    </source>
</evidence>
<dbReference type="PANTHER" id="PTHR43317">
    <property type="entry name" value="THERMOSPERMINE SYNTHASE ACAULIS5"/>
    <property type="match status" value="1"/>
</dbReference>
<dbReference type="EMBL" id="LCFB01000032">
    <property type="protein sequence ID" value="KKS83759.1"/>
    <property type="molecule type" value="Genomic_DNA"/>
</dbReference>
<gene>
    <name evidence="2" type="ORF">UV59_C0032G0007</name>
</gene>
<sequence>MMSSRKQRLLSYLVPQRIATYDSSYNGKIEVIQSFDNYYLSAGGLMQSGAFLERVWRVGLQKLKLTSQPVSSALLLGLAGGSMVQVLTRLHPEVNITAVDIDPVIVQAGKDYLGLIESEHFHIQIADAAKFVNQALVTTIRYDLIFVDLYRGHKIAAFIESEQFLNSLYKLLFPGGILIFNRLYFQKYKSEADNFLDKISSFFQDVRKARSYSNLLIAIRK</sequence>
<keyword evidence="1" id="KW-0620">Polyamine biosynthesis</keyword>
<organism evidence="2 3">
    <name type="scientific">Candidatus Gottesmanbacteria bacterium GW2011_GWA1_43_11</name>
    <dbReference type="NCBI Taxonomy" id="1618436"/>
    <lineage>
        <taxon>Bacteria</taxon>
        <taxon>Candidatus Gottesmaniibacteriota</taxon>
    </lineage>
</organism>
<dbReference type="Pfam" id="PF01564">
    <property type="entry name" value="Spermine_synth"/>
    <property type="match status" value="1"/>
</dbReference>